<name>A0ABR0KQ45_9EURO</name>
<feature type="compositionally biased region" description="Low complexity" evidence="1">
    <location>
        <begin position="78"/>
        <end position="128"/>
    </location>
</feature>
<evidence type="ECO:0000313" key="4">
    <source>
        <dbReference type="Proteomes" id="UP001345013"/>
    </source>
</evidence>
<gene>
    <name evidence="3" type="ORF">LTR24_000183</name>
</gene>
<evidence type="ECO:0000256" key="1">
    <source>
        <dbReference type="SAM" id="MobiDB-lite"/>
    </source>
</evidence>
<reference evidence="3 4" key="1">
    <citation type="submission" date="2023-08" db="EMBL/GenBank/DDBJ databases">
        <title>Black Yeasts Isolated from many extreme environments.</title>
        <authorList>
            <person name="Coleine C."/>
            <person name="Stajich J.E."/>
            <person name="Selbmann L."/>
        </authorList>
    </citation>
    <scope>NUCLEOTIDE SEQUENCE [LARGE SCALE GENOMIC DNA]</scope>
    <source>
        <strain evidence="3 4">CCFEE 5885</strain>
    </source>
</reference>
<sequence length="629" mass="67128">MAETITATVSDITTLLSSSDATTPTVESTSFTASLSETTSDSATSDPPVPIPTETSVPTPPATTLETITAAPSSNTPVASSATSSDVVSSVSASTDNSATVTTRGASSATSSISATQPNSSSKTTSAGKASATAVPATESAQKAELSSSAIAGIATASVVVAALLLGYLAYLFIVRRKEKQRRRSLRFSTLFPPQADDAAGSAPPAVVESSQGSSLPSPTKRFYAGDTAQEKSLPDQRARPTVEDRRWSVATSFDEDIEAHSQDIPILASPNGRFSGRSYSSAGMIEKPAPLRLSRAKPRPETPPSARMPLTPVYDNGNFESTIRQVIEDPFVDRQASTRRQSPQPQALNFSRRQPSLMRTSGEQPGPFTTQIRQQNPAGRFPVKVSANGRKQSVISNQSVSVYTDIEEDDTPEQEEDKQLDKPPAASSAAKRQPLRDLQWPQVPRPAAVAKQSQNVHSPRAGITIRQIDPSPDTLRAQAAITPRDQMVRDGRSFLKTQTSSSSDVPSQSSASPVFPTPPSHRRTGPPAKLAKQISNAYKAASLPTTATTPTRSSRQLNSEMVFRPAAPQPGQMYQQIQRLNTGRPLAQKLQAQGYMPRPMARSNSRAKITPMTSRSGDLYLTVGDMEH</sequence>
<accession>A0ABR0KQ45</accession>
<proteinExistence type="predicted"/>
<feature type="region of interest" description="Disordered" evidence="1">
    <location>
        <begin position="497"/>
        <end position="529"/>
    </location>
</feature>
<dbReference type="Proteomes" id="UP001345013">
    <property type="component" value="Unassembled WGS sequence"/>
</dbReference>
<feature type="transmembrane region" description="Helical" evidence="2">
    <location>
        <begin position="150"/>
        <end position="174"/>
    </location>
</feature>
<dbReference type="EMBL" id="JAVRRG010000002">
    <property type="protein sequence ID" value="KAK5102273.1"/>
    <property type="molecule type" value="Genomic_DNA"/>
</dbReference>
<comment type="caution">
    <text evidence="3">The sequence shown here is derived from an EMBL/GenBank/DDBJ whole genome shotgun (WGS) entry which is preliminary data.</text>
</comment>
<organism evidence="3 4">
    <name type="scientific">Lithohypha guttulata</name>
    <dbReference type="NCBI Taxonomy" id="1690604"/>
    <lineage>
        <taxon>Eukaryota</taxon>
        <taxon>Fungi</taxon>
        <taxon>Dikarya</taxon>
        <taxon>Ascomycota</taxon>
        <taxon>Pezizomycotina</taxon>
        <taxon>Eurotiomycetes</taxon>
        <taxon>Chaetothyriomycetidae</taxon>
        <taxon>Chaetothyriales</taxon>
        <taxon>Trichomeriaceae</taxon>
        <taxon>Lithohypha</taxon>
    </lineage>
</organism>
<feature type="region of interest" description="Disordered" evidence="1">
    <location>
        <begin position="193"/>
        <end position="246"/>
    </location>
</feature>
<feature type="region of interest" description="Disordered" evidence="1">
    <location>
        <begin position="336"/>
        <end position="475"/>
    </location>
</feature>
<feature type="compositionally biased region" description="Polar residues" evidence="1">
    <location>
        <begin position="209"/>
        <end position="218"/>
    </location>
</feature>
<feature type="compositionally biased region" description="Acidic residues" evidence="1">
    <location>
        <begin position="406"/>
        <end position="419"/>
    </location>
</feature>
<protein>
    <submittedName>
        <fullName evidence="3">Uncharacterized protein</fullName>
    </submittedName>
</protein>
<feature type="region of interest" description="Disordered" evidence="1">
    <location>
        <begin position="16"/>
        <end position="128"/>
    </location>
</feature>
<feature type="region of interest" description="Disordered" evidence="1">
    <location>
        <begin position="295"/>
        <end position="314"/>
    </location>
</feature>
<feature type="compositionally biased region" description="Low complexity" evidence="1">
    <location>
        <begin position="498"/>
        <end position="515"/>
    </location>
</feature>
<evidence type="ECO:0000256" key="2">
    <source>
        <dbReference type="SAM" id="Phobius"/>
    </source>
</evidence>
<feature type="compositionally biased region" description="Polar residues" evidence="1">
    <location>
        <begin position="390"/>
        <end position="403"/>
    </location>
</feature>
<keyword evidence="4" id="KW-1185">Reference proteome</keyword>
<keyword evidence="2" id="KW-0812">Transmembrane</keyword>
<feature type="compositionally biased region" description="Polar residues" evidence="1">
    <location>
        <begin position="16"/>
        <end position="45"/>
    </location>
</feature>
<feature type="compositionally biased region" description="Basic and acidic residues" evidence="1">
    <location>
        <begin position="229"/>
        <end position="246"/>
    </location>
</feature>
<feature type="compositionally biased region" description="Polar residues" evidence="1">
    <location>
        <begin position="339"/>
        <end position="378"/>
    </location>
</feature>
<evidence type="ECO:0000313" key="3">
    <source>
        <dbReference type="EMBL" id="KAK5102273.1"/>
    </source>
</evidence>
<keyword evidence="2" id="KW-1133">Transmembrane helix</keyword>
<feature type="compositionally biased region" description="Polar residues" evidence="1">
    <location>
        <begin position="53"/>
        <end position="77"/>
    </location>
</feature>
<keyword evidence="2" id="KW-0472">Membrane</keyword>